<sequence length="308" mass="33302">MTMLHSPTLHNLGSINLDHFYRVPHLVHPGETLASRSYHVGLGGKGANQSLAMALAGGQVCHWGRLGRQDAWARDRLARAGVDVSHVELVDEASGHAIIQVDDQGENAIILHPGANHGFSRRDRDDLCEAAQPGDWLLVQNECNGLAELLECARHKGLAVAFNPAPMSETVLEMPLQACRLLFVNRGEAAWLAGLPETSDAEILLEGLNKKLPQTATVLTLGSEGAWYQRDSDRQFQRALPVKAVDTTGAGDTFIGYFMAALQEKREIGDCLALAAHAAALGVQRPGAADSIPSRDEVTRQMDQQTND</sequence>
<feature type="binding site" evidence="9">
    <location>
        <position position="248"/>
    </location>
    <ligand>
        <name>K(+)</name>
        <dbReference type="ChEBI" id="CHEBI:29103"/>
    </ligand>
</feature>
<dbReference type="InterPro" id="IPR002139">
    <property type="entry name" value="Ribo/fructo_kinase"/>
</dbReference>
<feature type="binding site" evidence="9">
    <location>
        <position position="285"/>
    </location>
    <ligand>
        <name>K(+)</name>
        <dbReference type="ChEBI" id="CHEBI:29103"/>
    </ligand>
</feature>
<evidence type="ECO:0000256" key="5">
    <source>
        <dbReference type="ARBA" id="ARBA00022840"/>
    </source>
</evidence>
<feature type="binding site" evidence="9">
    <location>
        <position position="291"/>
    </location>
    <ligand>
        <name>K(+)</name>
        <dbReference type="ChEBI" id="CHEBI:29103"/>
    </ligand>
</feature>
<dbReference type="SUPFAM" id="SSF53613">
    <property type="entry name" value="Ribokinase-like"/>
    <property type="match status" value="1"/>
</dbReference>
<comment type="function">
    <text evidence="9">Catalyzes the phosphorylation of ribose at O-5 in a reaction requiring ATP and magnesium. The resulting D-ribose-5-phosphate can then be used either for sythesis of nucleotides, histidine, and tryptophan, or as a component of the pentose phosphate pathway.</text>
</comment>
<dbReference type="InterPro" id="IPR029056">
    <property type="entry name" value="Ribokinase-like"/>
</dbReference>
<feature type="binding site" evidence="9">
    <location>
        <position position="185"/>
    </location>
    <ligand>
        <name>ATP</name>
        <dbReference type="ChEBI" id="CHEBI:30616"/>
    </ligand>
</feature>
<keyword evidence="9" id="KW-0963">Cytoplasm</keyword>
<evidence type="ECO:0000256" key="7">
    <source>
        <dbReference type="ARBA" id="ARBA00022958"/>
    </source>
</evidence>
<comment type="pathway">
    <text evidence="9">Carbohydrate metabolism; D-ribose degradation; D-ribose 5-phosphate from beta-D-ribopyranose: step 2/2.</text>
</comment>
<feature type="binding site" evidence="9">
    <location>
        <position position="142"/>
    </location>
    <ligand>
        <name>substrate</name>
    </ligand>
</feature>
<dbReference type="InterPro" id="IPR011877">
    <property type="entry name" value="Ribokinase"/>
</dbReference>
<feature type="region of interest" description="Disordered" evidence="10">
    <location>
        <begin position="287"/>
        <end position="308"/>
    </location>
</feature>
<keyword evidence="7 9" id="KW-0630">Potassium</keyword>
<dbReference type="CDD" id="cd01174">
    <property type="entry name" value="ribokinase"/>
    <property type="match status" value="1"/>
</dbReference>
<evidence type="ECO:0000256" key="9">
    <source>
        <dbReference type="HAMAP-Rule" id="MF_01987"/>
    </source>
</evidence>
<dbReference type="GO" id="GO:0005524">
    <property type="term" value="F:ATP binding"/>
    <property type="evidence" value="ECO:0007669"/>
    <property type="project" value="UniProtKB-UniRule"/>
</dbReference>
<feature type="binding site" evidence="9">
    <location>
        <position position="246"/>
    </location>
    <ligand>
        <name>K(+)</name>
        <dbReference type="ChEBI" id="CHEBI:29103"/>
    </ligand>
</feature>
<keyword evidence="5 9" id="KW-0067">ATP-binding</keyword>
<comment type="subunit">
    <text evidence="9">Homodimer.</text>
</comment>
<feature type="binding site" evidence="9">
    <location>
        <begin position="16"/>
        <end position="18"/>
    </location>
    <ligand>
        <name>substrate</name>
    </ligand>
</feature>
<comment type="catalytic activity">
    <reaction evidence="9">
        <text>D-ribose + ATP = D-ribose 5-phosphate + ADP + H(+)</text>
        <dbReference type="Rhea" id="RHEA:13697"/>
        <dbReference type="ChEBI" id="CHEBI:15378"/>
        <dbReference type="ChEBI" id="CHEBI:30616"/>
        <dbReference type="ChEBI" id="CHEBI:47013"/>
        <dbReference type="ChEBI" id="CHEBI:78346"/>
        <dbReference type="ChEBI" id="CHEBI:456216"/>
        <dbReference type="EC" id="2.7.1.15"/>
    </reaction>
</comment>
<organism evidence="12 14">
    <name type="scientific">Billgrantia kenyensis</name>
    <dbReference type="NCBI Taxonomy" id="321266"/>
    <lineage>
        <taxon>Bacteria</taxon>
        <taxon>Pseudomonadati</taxon>
        <taxon>Pseudomonadota</taxon>
        <taxon>Gammaproteobacteria</taxon>
        <taxon>Oceanospirillales</taxon>
        <taxon>Halomonadaceae</taxon>
        <taxon>Billgrantia</taxon>
    </lineage>
</organism>
<feature type="binding site" evidence="9">
    <location>
        <position position="252"/>
    </location>
    <ligand>
        <name>substrate</name>
    </ligand>
</feature>
<dbReference type="UniPathway" id="UPA00916">
    <property type="reaction ID" value="UER00889"/>
</dbReference>
<dbReference type="GO" id="GO:0019303">
    <property type="term" value="P:D-ribose catabolic process"/>
    <property type="evidence" value="ECO:0007669"/>
    <property type="project" value="UniProtKB-UniRule"/>
</dbReference>
<evidence type="ECO:0000256" key="6">
    <source>
        <dbReference type="ARBA" id="ARBA00022842"/>
    </source>
</evidence>
<reference evidence="13 15" key="1">
    <citation type="submission" date="2020-05" db="EMBL/GenBank/DDBJ databases">
        <title>Comparative genomic analysis of denitrifying bacteria from Halomonas genus.</title>
        <authorList>
            <person name="Wang L."/>
            <person name="Shao Z."/>
        </authorList>
    </citation>
    <scope>NUCLEOTIDE SEQUENCE [LARGE SCALE GENOMIC DNA]</scope>
    <source>
        <strain evidence="13 15">DSM 17331</strain>
    </source>
</reference>
<feature type="binding site" evidence="9">
    <location>
        <position position="287"/>
    </location>
    <ligand>
        <name>K(+)</name>
        <dbReference type="ChEBI" id="CHEBI:29103"/>
    </ligand>
</feature>
<feature type="binding site" evidence="9">
    <location>
        <begin position="251"/>
        <end position="252"/>
    </location>
    <ligand>
        <name>ATP</name>
        <dbReference type="ChEBI" id="CHEBI:30616"/>
    </ligand>
</feature>
<evidence type="ECO:0000313" key="12">
    <source>
        <dbReference type="EMBL" id="MBA2777374.1"/>
    </source>
</evidence>
<dbReference type="PANTHER" id="PTHR10584:SF166">
    <property type="entry name" value="RIBOKINASE"/>
    <property type="match status" value="1"/>
</dbReference>
<dbReference type="PRINTS" id="PR00990">
    <property type="entry name" value="RIBOKINASE"/>
</dbReference>
<dbReference type="GO" id="GO:0046872">
    <property type="term" value="F:metal ion binding"/>
    <property type="evidence" value="ECO:0007669"/>
    <property type="project" value="UniProtKB-KW"/>
</dbReference>
<evidence type="ECO:0000256" key="4">
    <source>
        <dbReference type="ARBA" id="ARBA00022777"/>
    </source>
</evidence>
<name>A0A7V9VXS5_9GAMM</name>
<proteinExistence type="inferred from homology"/>
<comment type="caution">
    <text evidence="9">Lacks conserved residue(s) required for the propagation of feature annotation.</text>
</comment>
<dbReference type="Proteomes" id="UP000518091">
    <property type="component" value="Unassembled WGS sequence"/>
</dbReference>
<dbReference type="EMBL" id="JACEFT010000001">
    <property type="protein sequence ID" value="MBA2777374.1"/>
    <property type="molecule type" value="Genomic_DNA"/>
</dbReference>
<keyword evidence="15" id="KW-1185">Reference proteome</keyword>
<evidence type="ECO:0000256" key="2">
    <source>
        <dbReference type="ARBA" id="ARBA00022723"/>
    </source>
</evidence>
<gene>
    <name evidence="9" type="primary">rbsK</name>
    <name evidence="12" type="ORF">H1D44_00495</name>
    <name evidence="13" type="ORF">HOP48_00570</name>
</gene>
<comment type="caution">
    <text evidence="12">The sequence shown here is derived from an EMBL/GenBank/DDBJ whole genome shotgun (WGS) entry which is preliminary data.</text>
</comment>
<feature type="binding site" evidence="9">
    <location>
        <position position="282"/>
    </location>
    <ligand>
        <name>K(+)</name>
        <dbReference type="ChEBI" id="CHEBI:29103"/>
    </ligand>
</feature>
<evidence type="ECO:0000256" key="8">
    <source>
        <dbReference type="ARBA" id="ARBA00023277"/>
    </source>
</evidence>
<keyword evidence="3 9" id="KW-0547">Nucleotide-binding</keyword>
<evidence type="ECO:0000313" key="15">
    <source>
        <dbReference type="Proteomes" id="UP000814353"/>
    </source>
</evidence>
<keyword evidence="4 9" id="KW-0418">Kinase</keyword>
<comment type="subcellular location">
    <subcellularLocation>
        <location evidence="9">Cytoplasm</location>
    </subcellularLocation>
</comment>
<dbReference type="GO" id="GO:0005737">
    <property type="term" value="C:cytoplasm"/>
    <property type="evidence" value="ECO:0007669"/>
    <property type="project" value="UniProtKB-SubCell"/>
</dbReference>
<dbReference type="EC" id="2.7.1.15" evidence="9"/>
<dbReference type="AlphaFoldDB" id="A0A7V9VXS5"/>
<comment type="similarity">
    <text evidence="9">Belongs to the carbohydrate kinase PfkB family. Ribokinase subfamily.</text>
</comment>
<evidence type="ECO:0000313" key="14">
    <source>
        <dbReference type="Proteomes" id="UP000518091"/>
    </source>
</evidence>
<reference evidence="12 14" key="2">
    <citation type="submission" date="2020-07" db="EMBL/GenBank/DDBJ databases">
        <title>Identification of Halomonas strains.</title>
        <authorList>
            <person name="Xiao Z."/>
            <person name="Shen J."/>
        </authorList>
    </citation>
    <scope>NUCLEOTIDE SEQUENCE [LARGE SCALE GENOMIC DNA]</scope>
    <source>
        <strain evidence="12 14">DSM 17331</strain>
    </source>
</reference>
<evidence type="ECO:0000256" key="10">
    <source>
        <dbReference type="SAM" id="MobiDB-lite"/>
    </source>
</evidence>
<feature type="binding site" evidence="9">
    <location>
        <begin position="44"/>
        <end position="48"/>
    </location>
    <ligand>
        <name>substrate</name>
    </ligand>
</feature>
<dbReference type="HAMAP" id="MF_01987">
    <property type="entry name" value="Ribokinase"/>
    <property type="match status" value="1"/>
</dbReference>
<accession>A0A7V9VXS5</accession>
<dbReference type="PANTHER" id="PTHR10584">
    <property type="entry name" value="SUGAR KINASE"/>
    <property type="match status" value="1"/>
</dbReference>
<keyword evidence="1 9" id="KW-0808">Transferase</keyword>
<comment type="cofactor">
    <cofactor evidence="9">
        <name>Mg(2+)</name>
        <dbReference type="ChEBI" id="CHEBI:18420"/>
    </cofactor>
    <text evidence="9">Requires a divalent cation, most likely magnesium in vivo, as an electrophilic catalyst to aid phosphoryl group transfer. It is the chelate of the metal and the nucleotide that is the actual substrate.</text>
</comment>
<evidence type="ECO:0000313" key="13">
    <source>
        <dbReference type="EMBL" id="MCG6660044.1"/>
    </source>
</evidence>
<keyword evidence="6 9" id="KW-0460">Magnesium</keyword>
<evidence type="ECO:0000256" key="1">
    <source>
        <dbReference type="ARBA" id="ARBA00022679"/>
    </source>
</evidence>
<keyword evidence="2 9" id="KW-0479">Metal-binding</keyword>
<dbReference type="GO" id="GO:0004747">
    <property type="term" value="F:ribokinase activity"/>
    <property type="evidence" value="ECO:0007669"/>
    <property type="project" value="UniProtKB-UniRule"/>
</dbReference>
<evidence type="ECO:0000256" key="3">
    <source>
        <dbReference type="ARBA" id="ARBA00022741"/>
    </source>
</evidence>
<dbReference type="Pfam" id="PF00294">
    <property type="entry name" value="PfkB"/>
    <property type="match status" value="1"/>
</dbReference>
<feature type="domain" description="Carbohydrate kinase PfkB" evidence="11">
    <location>
        <begin position="12"/>
        <end position="294"/>
    </location>
</feature>
<dbReference type="InterPro" id="IPR011611">
    <property type="entry name" value="PfkB_dom"/>
</dbReference>
<dbReference type="Proteomes" id="UP000814353">
    <property type="component" value="Unassembled WGS sequence"/>
</dbReference>
<dbReference type="Gene3D" id="3.40.1190.20">
    <property type="match status" value="1"/>
</dbReference>
<keyword evidence="8 9" id="KW-0119">Carbohydrate metabolism</keyword>
<evidence type="ECO:0000259" key="11">
    <source>
        <dbReference type="Pfam" id="PF00294"/>
    </source>
</evidence>
<dbReference type="EMBL" id="JABFUB010000001">
    <property type="protein sequence ID" value="MCG6660044.1"/>
    <property type="molecule type" value="Genomic_DNA"/>
</dbReference>
<feature type="active site" description="Proton acceptor" evidence="9">
    <location>
        <position position="252"/>
    </location>
</feature>
<comment type="activity regulation">
    <text evidence="9">Activated by a monovalent cation that binds near, but not in, the active site. The most likely occupant of the site in vivo is potassium. Ion binding induces a conformational change that may alter substrate affinity.</text>
</comment>
<feature type="binding site" evidence="9">
    <location>
        <begin position="220"/>
        <end position="225"/>
    </location>
    <ligand>
        <name>ATP</name>
        <dbReference type="ChEBI" id="CHEBI:30616"/>
    </ligand>
</feature>
<protein>
    <recommendedName>
        <fullName evidence="9">Ribokinase</fullName>
        <shortName evidence="9">RK</shortName>
        <ecNumber evidence="9">2.7.1.15</ecNumber>
    </recommendedName>
</protein>